<evidence type="ECO:0000256" key="10">
    <source>
        <dbReference type="SAM" id="Phobius"/>
    </source>
</evidence>
<dbReference type="Gene3D" id="1.20.1300.10">
    <property type="entry name" value="Fumarate reductase/succinate dehydrogenase, transmembrane subunit"/>
    <property type="match status" value="1"/>
</dbReference>
<evidence type="ECO:0000256" key="6">
    <source>
        <dbReference type="ARBA" id="ARBA00022723"/>
    </source>
</evidence>
<evidence type="ECO:0000256" key="8">
    <source>
        <dbReference type="ARBA" id="ARBA00023004"/>
    </source>
</evidence>
<comment type="cofactor">
    <cofactor evidence="1">
        <name>heme</name>
        <dbReference type="ChEBI" id="CHEBI:30413"/>
    </cofactor>
</comment>
<sequence>MLSWAYLYHFCAGIRFLLLDVHVSVSKEGGKQTALIVLIVSTLLTLAMALKLFGAF</sequence>
<dbReference type="EMBL" id="FCON02000457">
    <property type="protein sequence ID" value="SAL88620.1"/>
    <property type="molecule type" value="Genomic_DNA"/>
</dbReference>
<evidence type="ECO:0000256" key="1">
    <source>
        <dbReference type="ARBA" id="ARBA00001971"/>
    </source>
</evidence>
<protein>
    <submittedName>
        <fullName evidence="11">Succinate dehydrogenase, cytochrome b subunit</fullName>
    </submittedName>
</protein>
<comment type="subcellular location">
    <subcellularLocation>
        <location evidence="3">Membrane</location>
    </subcellularLocation>
</comment>
<feature type="transmembrane region" description="Helical" evidence="10">
    <location>
        <begin position="35"/>
        <end position="54"/>
    </location>
</feature>
<reference evidence="11" key="1">
    <citation type="submission" date="2016-01" db="EMBL/GenBank/DDBJ databases">
        <authorList>
            <person name="Peeters C."/>
        </authorList>
    </citation>
    <scope>NUCLEOTIDE SEQUENCE [LARGE SCALE GENOMIC DNA]</scope>
    <source>
        <strain evidence="11">LMG 22940</strain>
    </source>
</reference>
<keyword evidence="4" id="KW-0349">Heme</keyword>
<evidence type="ECO:0000313" key="12">
    <source>
        <dbReference type="Proteomes" id="UP000054770"/>
    </source>
</evidence>
<keyword evidence="12" id="KW-1185">Reference proteome</keyword>
<proteinExistence type="predicted"/>
<gene>
    <name evidence="11" type="ORF">AWB68_08836</name>
</gene>
<name>A0A158L6U8_9BURK</name>
<dbReference type="InterPro" id="IPR000701">
    <property type="entry name" value="SuccDH_FuR_B_TM-su"/>
</dbReference>
<dbReference type="GO" id="GO:0016020">
    <property type="term" value="C:membrane"/>
    <property type="evidence" value="ECO:0007669"/>
    <property type="project" value="UniProtKB-SubCell"/>
</dbReference>
<dbReference type="AlphaFoldDB" id="A0A158L6U8"/>
<evidence type="ECO:0000256" key="7">
    <source>
        <dbReference type="ARBA" id="ARBA00022989"/>
    </source>
</evidence>
<keyword evidence="6" id="KW-0479">Metal-binding</keyword>
<dbReference type="InterPro" id="IPR034804">
    <property type="entry name" value="SQR/QFR_C/D"/>
</dbReference>
<keyword evidence="7 10" id="KW-1133">Transmembrane helix</keyword>
<dbReference type="Proteomes" id="UP000054770">
    <property type="component" value="Unassembled WGS sequence"/>
</dbReference>
<evidence type="ECO:0000256" key="9">
    <source>
        <dbReference type="ARBA" id="ARBA00023136"/>
    </source>
</evidence>
<dbReference type="Pfam" id="PF01127">
    <property type="entry name" value="Sdh_cyt"/>
    <property type="match status" value="1"/>
</dbReference>
<evidence type="ECO:0000256" key="4">
    <source>
        <dbReference type="ARBA" id="ARBA00022617"/>
    </source>
</evidence>
<comment type="caution">
    <text evidence="11">The sequence shown here is derived from an EMBL/GenBank/DDBJ whole genome shotgun (WGS) entry which is preliminary data.</text>
</comment>
<dbReference type="GO" id="GO:0046872">
    <property type="term" value="F:metal ion binding"/>
    <property type="evidence" value="ECO:0007669"/>
    <property type="project" value="UniProtKB-KW"/>
</dbReference>
<organism evidence="11 12">
    <name type="scientific">Caballeronia choica</name>
    <dbReference type="NCBI Taxonomy" id="326476"/>
    <lineage>
        <taxon>Bacteria</taxon>
        <taxon>Pseudomonadati</taxon>
        <taxon>Pseudomonadota</taxon>
        <taxon>Betaproteobacteria</taxon>
        <taxon>Burkholderiales</taxon>
        <taxon>Burkholderiaceae</taxon>
        <taxon>Caballeronia</taxon>
    </lineage>
</organism>
<dbReference type="SUPFAM" id="SSF81343">
    <property type="entry name" value="Fumarate reductase respiratory complex transmembrane subunits"/>
    <property type="match status" value="1"/>
</dbReference>
<evidence type="ECO:0000256" key="3">
    <source>
        <dbReference type="ARBA" id="ARBA00004370"/>
    </source>
</evidence>
<keyword evidence="9 10" id="KW-0472">Membrane</keyword>
<evidence type="ECO:0000313" key="11">
    <source>
        <dbReference type="EMBL" id="SAL88620.1"/>
    </source>
</evidence>
<evidence type="ECO:0000256" key="2">
    <source>
        <dbReference type="ARBA" id="ARBA00004050"/>
    </source>
</evidence>
<evidence type="ECO:0000256" key="5">
    <source>
        <dbReference type="ARBA" id="ARBA00022692"/>
    </source>
</evidence>
<keyword evidence="5 10" id="KW-0812">Transmembrane</keyword>
<keyword evidence="8" id="KW-0408">Iron</keyword>
<comment type="function">
    <text evidence="2">Membrane-anchoring subunit of succinate dehydrogenase (SDH).</text>
</comment>
<accession>A0A158L6U8</accession>